<organism evidence="13 14">
    <name type="scientific">Taibaiella soli</name>
    <dbReference type="NCBI Taxonomy" id="1649169"/>
    <lineage>
        <taxon>Bacteria</taxon>
        <taxon>Pseudomonadati</taxon>
        <taxon>Bacteroidota</taxon>
        <taxon>Chitinophagia</taxon>
        <taxon>Chitinophagales</taxon>
        <taxon>Chitinophagaceae</taxon>
        <taxon>Taibaiella</taxon>
    </lineage>
</organism>
<dbReference type="GO" id="GO:0005524">
    <property type="term" value="F:ATP binding"/>
    <property type="evidence" value="ECO:0007669"/>
    <property type="project" value="UniProtKB-KW"/>
</dbReference>
<keyword evidence="7" id="KW-0067">ATP-binding</keyword>
<dbReference type="InterPro" id="IPR005467">
    <property type="entry name" value="His_kinase_dom"/>
</dbReference>
<keyword evidence="10" id="KW-0472">Membrane</keyword>
<name>A0A2W2A6F2_9BACT</name>
<dbReference type="InterPro" id="IPR011712">
    <property type="entry name" value="Sig_transdc_His_kin_sub3_dim/P"/>
</dbReference>
<keyword evidence="4" id="KW-0808">Transferase</keyword>
<dbReference type="InterPro" id="IPR036890">
    <property type="entry name" value="HATPase_C_sf"/>
</dbReference>
<evidence type="ECO:0000256" key="2">
    <source>
        <dbReference type="ARBA" id="ARBA00012438"/>
    </source>
</evidence>
<reference evidence="13 14" key="1">
    <citation type="submission" date="2018-06" db="EMBL/GenBank/DDBJ databases">
        <title>Mucibacter soli gen. nov., sp. nov., a new member of the family Chitinophagaceae producing mucin.</title>
        <authorList>
            <person name="Kim M.-K."/>
            <person name="Park S."/>
            <person name="Kim T.-S."/>
            <person name="Joung Y."/>
            <person name="Han J.-H."/>
            <person name="Kim S.B."/>
        </authorList>
    </citation>
    <scope>NUCLEOTIDE SEQUENCE [LARGE SCALE GENOMIC DNA]</scope>
    <source>
        <strain evidence="13 14">R1-15</strain>
    </source>
</reference>
<keyword evidence="11" id="KW-0732">Signal</keyword>
<dbReference type="InterPro" id="IPR050482">
    <property type="entry name" value="Sensor_HK_TwoCompSys"/>
</dbReference>
<accession>A0A2W2A6F2</accession>
<dbReference type="InterPro" id="IPR011990">
    <property type="entry name" value="TPR-like_helical_dom_sf"/>
</dbReference>
<evidence type="ECO:0000256" key="8">
    <source>
        <dbReference type="ARBA" id="ARBA00023012"/>
    </source>
</evidence>
<dbReference type="GO" id="GO:0000155">
    <property type="term" value="F:phosphorelay sensor kinase activity"/>
    <property type="evidence" value="ECO:0007669"/>
    <property type="project" value="InterPro"/>
</dbReference>
<evidence type="ECO:0000256" key="10">
    <source>
        <dbReference type="SAM" id="Phobius"/>
    </source>
</evidence>
<evidence type="ECO:0000313" key="13">
    <source>
        <dbReference type="EMBL" id="PZF70835.1"/>
    </source>
</evidence>
<dbReference type="PANTHER" id="PTHR24421:SF10">
    <property type="entry name" value="NITRATE_NITRITE SENSOR PROTEIN NARQ"/>
    <property type="match status" value="1"/>
</dbReference>
<dbReference type="GO" id="GO:0046983">
    <property type="term" value="F:protein dimerization activity"/>
    <property type="evidence" value="ECO:0007669"/>
    <property type="project" value="InterPro"/>
</dbReference>
<evidence type="ECO:0000256" key="3">
    <source>
        <dbReference type="ARBA" id="ARBA00022553"/>
    </source>
</evidence>
<dbReference type="Gene3D" id="3.30.565.10">
    <property type="entry name" value="Histidine kinase-like ATPase, C-terminal domain"/>
    <property type="match status" value="1"/>
</dbReference>
<evidence type="ECO:0000256" key="5">
    <source>
        <dbReference type="ARBA" id="ARBA00022741"/>
    </source>
</evidence>
<protein>
    <recommendedName>
        <fullName evidence="2">histidine kinase</fullName>
        <ecNumber evidence="2">2.7.13.3</ecNumber>
    </recommendedName>
</protein>
<dbReference type="InterPro" id="IPR003594">
    <property type="entry name" value="HATPase_dom"/>
</dbReference>
<keyword evidence="8" id="KW-0902">Two-component regulatory system</keyword>
<evidence type="ECO:0000259" key="12">
    <source>
        <dbReference type="PROSITE" id="PS50109"/>
    </source>
</evidence>
<comment type="catalytic activity">
    <reaction evidence="1">
        <text>ATP + protein L-histidine = ADP + protein N-phospho-L-histidine.</text>
        <dbReference type="EC" id="2.7.13.3"/>
    </reaction>
</comment>
<feature type="coiled-coil region" evidence="9">
    <location>
        <begin position="426"/>
        <end position="469"/>
    </location>
</feature>
<dbReference type="Pfam" id="PF07730">
    <property type="entry name" value="HisKA_3"/>
    <property type="match status" value="1"/>
</dbReference>
<evidence type="ECO:0000256" key="4">
    <source>
        <dbReference type="ARBA" id="ARBA00022679"/>
    </source>
</evidence>
<keyword evidence="9" id="KW-0175">Coiled coil</keyword>
<dbReference type="InterPro" id="IPR019734">
    <property type="entry name" value="TPR_rpt"/>
</dbReference>
<keyword evidence="14" id="KW-1185">Reference proteome</keyword>
<keyword evidence="5" id="KW-0547">Nucleotide-binding</keyword>
<dbReference type="PROSITE" id="PS50109">
    <property type="entry name" value="HIS_KIN"/>
    <property type="match status" value="1"/>
</dbReference>
<dbReference type="Pfam" id="PF02518">
    <property type="entry name" value="HATPase_c"/>
    <property type="match status" value="1"/>
</dbReference>
<dbReference type="SUPFAM" id="SSF55874">
    <property type="entry name" value="ATPase domain of HSP90 chaperone/DNA topoisomerase II/histidine kinase"/>
    <property type="match status" value="1"/>
</dbReference>
<keyword evidence="10" id="KW-1133">Transmembrane helix</keyword>
<dbReference type="AlphaFoldDB" id="A0A2W2A6F2"/>
<keyword evidence="3" id="KW-0597">Phosphoprotein</keyword>
<proteinExistence type="predicted"/>
<dbReference type="Gene3D" id="1.20.5.1930">
    <property type="match status" value="1"/>
</dbReference>
<dbReference type="OrthoDB" id="9760839at2"/>
<keyword evidence="10" id="KW-0812">Transmembrane</keyword>
<evidence type="ECO:0000256" key="9">
    <source>
        <dbReference type="SAM" id="Coils"/>
    </source>
</evidence>
<sequence length="658" mass="76036">MFKCNMYKRLCFLAFFLSGLLHYFSGFAQHYQPEKNGEPSLKAIFNYRRDHFTDLLLDSFLLASENDNYHKQASLLYRLGNYHLNNGNFIPAAFSLEEAIKREKMSSPVAKEKIACYYINLVIAYISTHQFDMAIEKSVQALEYVDKELHQPVSDSLKMFLYLNMSTIFREINQDAKAEYYVRMAEKSSSRFNQPMFRLNILNNEGLLADKRGDWEQAKWNYKQVFRIADSLGNKKFRSVALGNIAVTEFHAGKLENSKAIFLTLITDEANVPPQKTNEAYEMLGKIFFTQDSIANSVRYFDSSLKRAQIRHLTFDVIQAHRYLMKLYEKKNDWKTALYHSKESSRLSDSINKTDASDKINQLEIQYRTAENEKKIRDRQDQIERQTAAIRRKNAMLVSGAVFLVLIISLFAVLIKVSKDKQKRRLQDIEFERKLSSHRIEQLNQEKQMLQLKATIEGEQQERNRLAKELHDGIGGMLSAITMNLGAVIKNPSIENFSRIELMLRDVAQEVRNTAHNLTPNILQQKSFAEVLLEYRNRINGGNSFPLSVEIYGDLEWINNDVKLILYRLIQEIIQNSQKHSKASQMFLQVLEHPDSLQLTFEDNGVGFDTGRITKGIGLLNMESRVATLKGEMSIQSNFDKGTTIFLEFAKAKLMDLG</sequence>
<evidence type="ECO:0000256" key="7">
    <source>
        <dbReference type="ARBA" id="ARBA00022840"/>
    </source>
</evidence>
<dbReference type="SMART" id="SM00387">
    <property type="entry name" value="HATPase_c"/>
    <property type="match status" value="1"/>
</dbReference>
<dbReference type="EC" id="2.7.13.3" evidence="2"/>
<dbReference type="PANTHER" id="PTHR24421">
    <property type="entry name" value="NITRATE/NITRITE SENSOR PROTEIN NARX-RELATED"/>
    <property type="match status" value="1"/>
</dbReference>
<evidence type="ECO:0000256" key="11">
    <source>
        <dbReference type="SAM" id="SignalP"/>
    </source>
</evidence>
<evidence type="ECO:0000256" key="6">
    <source>
        <dbReference type="ARBA" id="ARBA00022777"/>
    </source>
</evidence>
<feature type="signal peptide" evidence="11">
    <location>
        <begin position="1"/>
        <end position="28"/>
    </location>
</feature>
<dbReference type="SUPFAM" id="SSF48452">
    <property type="entry name" value="TPR-like"/>
    <property type="match status" value="2"/>
</dbReference>
<dbReference type="EMBL" id="QKTW01000030">
    <property type="protein sequence ID" value="PZF70835.1"/>
    <property type="molecule type" value="Genomic_DNA"/>
</dbReference>
<comment type="caution">
    <text evidence="13">The sequence shown here is derived from an EMBL/GenBank/DDBJ whole genome shotgun (WGS) entry which is preliminary data.</text>
</comment>
<dbReference type="GO" id="GO:0016020">
    <property type="term" value="C:membrane"/>
    <property type="evidence" value="ECO:0007669"/>
    <property type="project" value="InterPro"/>
</dbReference>
<dbReference type="CDD" id="cd16917">
    <property type="entry name" value="HATPase_UhpB-NarQ-NarX-like"/>
    <property type="match status" value="1"/>
</dbReference>
<dbReference type="SMART" id="SM00028">
    <property type="entry name" value="TPR"/>
    <property type="match status" value="4"/>
</dbReference>
<dbReference type="Proteomes" id="UP000248745">
    <property type="component" value="Unassembled WGS sequence"/>
</dbReference>
<evidence type="ECO:0000313" key="14">
    <source>
        <dbReference type="Proteomes" id="UP000248745"/>
    </source>
</evidence>
<gene>
    <name evidence="13" type="ORF">DN068_21575</name>
</gene>
<keyword evidence="6" id="KW-0418">Kinase</keyword>
<feature type="coiled-coil region" evidence="9">
    <location>
        <begin position="353"/>
        <end position="380"/>
    </location>
</feature>
<feature type="chain" id="PRO_5016006808" description="histidine kinase" evidence="11">
    <location>
        <begin position="29"/>
        <end position="658"/>
    </location>
</feature>
<feature type="transmembrane region" description="Helical" evidence="10">
    <location>
        <begin position="395"/>
        <end position="415"/>
    </location>
</feature>
<feature type="domain" description="Histidine kinase" evidence="12">
    <location>
        <begin position="566"/>
        <end position="653"/>
    </location>
</feature>
<evidence type="ECO:0000256" key="1">
    <source>
        <dbReference type="ARBA" id="ARBA00000085"/>
    </source>
</evidence>
<dbReference type="Gene3D" id="1.25.40.10">
    <property type="entry name" value="Tetratricopeptide repeat domain"/>
    <property type="match status" value="2"/>
</dbReference>